<evidence type="ECO:0000313" key="7">
    <source>
        <dbReference type="Proteomes" id="UP000282613"/>
    </source>
</evidence>
<keyword evidence="1" id="KW-0479">Metal-binding</keyword>
<dbReference type="PANTHER" id="PTHR11556:SF1">
    <property type="entry name" value="FRUCTOSE-BISPHOSPHATASE"/>
    <property type="match status" value="1"/>
</dbReference>
<keyword evidence="2" id="KW-0460">Magnesium</keyword>
<dbReference type="EMBL" id="UYRS01019000">
    <property type="protein sequence ID" value="VDK41968.1"/>
    <property type="molecule type" value="Genomic_DNA"/>
</dbReference>
<dbReference type="OrthoDB" id="6251897at2759"/>
<dbReference type="Gene3D" id="3.40.190.80">
    <property type="match status" value="1"/>
</dbReference>
<dbReference type="WBParaSite" id="TASK_0000913801-mRNA-1">
    <property type="protein sequence ID" value="TASK_0000913801-mRNA-1"/>
    <property type="gene ID" value="TASK_0000913801"/>
</dbReference>
<evidence type="ECO:0000256" key="4">
    <source>
        <dbReference type="ARBA" id="ARBA00032973"/>
    </source>
</evidence>
<comment type="pathway">
    <text evidence="3">Carbohydrate biosynthesis.</text>
</comment>
<gene>
    <name evidence="6" type="ORF">TASK_LOCUS9139</name>
</gene>
<name>A0A0R3WEA5_TAEAS</name>
<dbReference type="STRING" id="60517.A0A0R3WEA5"/>
<evidence type="ECO:0000313" key="8">
    <source>
        <dbReference type="WBParaSite" id="TASK_0000913801-mRNA-1"/>
    </source>
</evidence>
<evidence type="ECO:0000256" key="2">
    <source>
        <dbReference type="ARBA" id="ARBA00022842"/>
    </source>
</evidence>
<dbReference type="GO" id="GO:0042132">
    <property type="term" value="F:fructose 1,6-bisphosphate 1-phosphatase activity"/>
    <property type="evidence" value="ECO:0007669"/>
    <property type="project" value="TreeGrafter"/>
</dbReference>
<dbReference type="GO" id="GO:0005986">
    <property type="term" value="P:sucrose biosynthetic process"/>
    <property type="evidence" value="ECO:0007669"/>
    <property type="project" value="TreeGrafter"/>
</dbReference>
<dbReference type="GO" id="GO:0006094">
    <property type="term" value="P:gluconeogenesis"/>
    <property type="evidence" value="ECO:0007669"/>
    <property type="project" value="TreeGrafter"/>
</dbReference>
<dbReference type="GO" id="GO:0006000">
    <property type="term" value="P:fructose metabolic process"/>
    <property type="evidence" value="ECO:0007669"/>
    <property type="project" value="TreeGrafter"/>
</dbReference>
<dbReference type="Proteomes" id="UP000282613">
    <property type="component" value="Unassembled WGS sequence"/>
</dbReference>
<dbReference type="InterPro" id="IPR000146">
    <property type="entry name" value="FBPase_class-1"/>
</dbReference>
<dbReference type="GO" id="GO:0006002">
    <property type="term" value="P:fructose 6-phosphate metabolic process"/>
    <property type="evidence" value="ECO:0007669"/>
    <property type="project" value="TreeGrafter"/>
</dbReference>
<proteinExistence type="predicted"/>
<dbReference type="GO" id="GO:0030388">
    <property type="term" value="P:fructose 1,6-bisphosphate metabolic process"/>
    <property type="evidence" value="ECO:0007669"/>
    <property type="project" value="TreeGrafter"/>
</dbReference>
<keyword evidence="7" id="KW-1185">Reference proteome</keyword>
<reference evidence="6 7" key="2">
    <citation type="submission" date="2018-11" db="EMBL/GenBank/DDBJ databases">
        <authorList>
            <consortium name="Pathogen Informatics"/>
        </authorList>
    </citation>
    <scope>NUCLEOTIDE SEQUENCE [LARGE SCALE GENOMIC DNA]</scope>
</reference>
<dbReference type="Pfam" id="PF18913">
    <property type="entry name" value="FBPase_C"/>
    <property type="match status" value="1"/>
</dbReference>
<evidence type="ECO:0000256" key="1">
    <source>
        <dbReference type="ARBA" id="ARBA00022723"/>
    </source>
</evidence>
<dbReference type="AlphaFoldDB" id="A0A0R3WEA5"/>
<dbReference type="GO" id="GO:0046872">
    <property type="term" value="F:metal ion binding"/>
    <property type="evidence" value="ECO:0007669"/>
    <property type="project" value="UniProtKB-KW"/>
</dbReference>
<dbReference type="SUPFAM" id="SSF56655">
    <property type="entry name" value="Carbohydrate phosphatase"/>
    <property type="match status" value="1"/>
</dbReference>
<dbReference type="GO" id="GO:0005829">
    <property type="term" value="C:cytosol"/>
    <property type="evidence" value="ECO:0007669"/>
    <property type="project" value="TreeGrafter"/>
</dbReference>
<protein>
    <recommendedName>
        <fullName evidence="4">D-fructose-1,6-bisphosphate 1-phosphohydrolase</fullName>
    </recommendedName>
</protein>
<accession>A0A0R3WEA5</accession>
<dbReference type="InterPro" id="IPR044015">
    <property type="entry name" value="FBPase_C_dom"/>
</dbReference>
<organism evidence="8">
    <name type="scientific">Taenia asiatica</name>
    <name type="common">Asian tapeworm</name>
    <dbReference type="NCBI Taxonomy" id="60517"/>
    <lineage>
        <taxon>Eukaryota</taxon>
        <taxon>Metazoa</taxon>
        <taxon>Spiralia</taxon>
        <taxon>Lophotrochozoa</taxon>
        <taxon>Platyhelminthes</taxon>
        <taxon>Cestoda</taxon>
        <taxon>Eucestoda</taxon>
        <taxon>Cyclophyllidea</taxon>
        <taxon>Taeniidae</taxon>
        <taxon>Taenia</taxon>
    </lineage>
</organism>
<evidence type="ECO:0000259" key="5">
    <source>
        <dbReference type="Pfam" id="PF18913"/>
    </source>
</evidence>
<reference evidence="8" key="1">
    <citation type="submission" date="2017-02" db="UniProtKB">
        <authorList>
            <consortium name="WormBaseParasite"/>
        </authorList>
    </citation>
    <scope>IDENTIFICATION</scope>
</reference>
<evidence type="ECO:0000313" key="6">
    <source>
        <dbReference type="EMBL" id="VDK41968.1"/>
    </source>
</evidence>
<evidence type="ECO:0000256" key="3">
    <source>
        <dbReference type="ARBA" id="ARBA00024331"/>
    </source>
</evidence>
<dbReference type="PANTHER" id="PTHR11556">
    <property type="entry name" value="FRUCTOSE-1,6-BISPHOSPHATASE-RELATED"/>
    <property type="match status" value="1"/>
</dbReference>
<sequence>MAYIVEQAGGKAMAKEGLKILDIKPTHIHQRAPIYLGSSEDVDEVVQFLAEADKGDH</sequence>
<feature type="domain" description="Fructose-1-6-bisphosphatase class 1 C-terminal" evidence="5">
    <location>
        <begin position="1"/>
        <end position="49"/>
    </location>
</feature>